<dbReference type="Bgee" id="WBGene00012849">
    <property type="expression patterns" value="Expressed in material anatomical entity and 3 other cell types or tissues"/>
</dbReference>
<comment type="subcellular location">
    <subcellularLocation>
        <location evidence="1">Secreted</location>
    </subcellularLocation>
</comment>
<dbReference type="AGR" id="WB:WBGene00012849"/>
<dbReference type="HOGENOM" id="CLU_121109_2_0_1"/>
<keyword evidence="4 5" id="KW-0732">Signal</keyword>
<organism evidence="6 7">
    <name type="scientific">Caenorhabditis elegans</name>
    <dbReference type="NCBI Taxonomy" id="6239"/>
    <lineage>
        <taxon>Eukaryota</taxon>
        <taxon>Metazoa</taxon>
        <taxon>Ecdysozoa</taxon>
        <taxon>Nematoda</taxon>
        <taxon>Chromadorea</taxon>
        <taxon>Rhabditida</taxon>
        <taxon>Rhabditina</taxon>
        <taxon>Rhabditomorpha</taxon>
        <taxon>Rhabditoidea</taxon>
        <taxon>Rhabditidae</taxon>
        <taxon>Peloderinae</taxon>
        <taxon>Caenorhabditis</taxon>
    </lineage>
</organism>
<proteinExistence type="inferred from homology"/>
<reference evidence="6 7" key="1">
    <citation type="journal article" date="1998" name="Science">
        <title>Genome sequence of the nematode C. elegans: a platform for investigating biology.</title>
        <authorList>
            <consortium name="The C. elegans sequencing consortium"/>
            <person name="Sulson J.E."/>
            <person name="Waterston R."/>
        </authorList>
    </citation>
    <scope>NUCLEOTIDE SEQUENCE [LARGE SCALE GENOMIC DNA]</scope>
    <source>
        <strain evidence="6 7">Bristol N2</strain>
    </source>
</reference>
<feature type="signal peptide" evidence="5">
    <location>
        <begin position="1"/>
        <end position="19"/>
    </location>
</feature>
<dbReference type="eggNOG" id="ENOG502TKDR">
    <property type="taxonomic scope" value="Eukaryota"/>
</dbReference>
<dbReference type="UCSC" id="Y44A6B.4">
    <property type="organism name" value="c. elegans"/>
</dbReference>
<evidence type="ECO:0000256" key="4">
    <source>
        <dbReference type="ARBA" id="ARBA00022729"/>
    </source>
</evidence>
<dbReference type="EMBL" id="BX284605">
    <property type="protein sequence ID" value="CAA16372.1"/>
    <property type="molecule type" value="Genomic_DNA"/>
</dbReference>
<feature type="chain" id="PRO_5004160009" evidence="5">
    <location>
        <begin position="20"/>
        <end position="165"/>
    </location>
</feature>
<accession>O62448</accession>
<dbReference type="AlphaFoldDB" id="O62448"/>
<dbReference type="InterPro" id="IPR038479">
    <property type="entry name" value="Transthyretin-like_sf"/>
</dbReference>
<sequence length="165" mass="19237">MQILIILCIFSISITLCSRGFVKIKGQFLCNGLPWKNEKVAIYEANYVLPDTMFAMNLTDSDGNFNLEASGKDIYPIRPYIYLPNYCNAAQFLNREWAAYLRIRIPDFYIESLKNQDFEPLDFGRIELSHVESEQIGFHKFTDLIKNFAESRPIRKGKRTKMSEM</sequence>
<dbReference type="KEGG" id="cel:CELE_Y44A6B.4"/>
<gene>
    <name evidence="6 8" type="primary">ttr-13</name>
    <name evidence="6" type="ORF">CELE_Y44A6B.4</name>
    <name evidence="8" type="ORF">Y44A6B.4</name>
</gene>
<dbReference type="PIR" id="T26885">
    <property type="entry name" value="T26885"/>
</dbReference>
<dbReference type="OrthoDB" id="5819003at2759"/>
<keyword evidence="7" id="KW-1185">Reference proteome</keyword>
<dbReference type="GO" id="GO:0005576">
    <property type="term" value="C:extracellular region"/>
    <property type="evidence" value="ECO:0007669"/>
    <property type="project" value="UniProtKB-SubCell"/>
</dbReference>
<comment type="similarity">
    <text evidence="2">Belongs to the nematode transthyretin-like family.</text>
</comment>
<dbReference type="PhylomeDB" id="O62448"/>
<evidence type="ECO:0000313" key="6">
    <source>
        <dbReference type="EMBL" id="CAA16372.1"/>
    </source>
</evidence>
<evidence type="ECO:0000313" key="7">
    <source>
        <dbReference type="Proteomes" id="UP000001940"/>
    </source>
</evidence>
<dbReference type="CTD" id="189897"/>
<name>O62448_CAEEL</name>
<evidence type="ECO:0000256" key="5">
    <source>
        <dbReference type="SAM" id="SignalP"/>
    </source>
</evidence>
<dbReference type="PaxDb" id="6239-Y44A6B.4"/>
<dbReference type="PANTHER" id="PTHR21700:SF42">
    <property type="entry name" value="TRANSTHYRETIN-RELATED FAMILY DOMAIN-RELATED"/>
    <property type="match status" value="1"/>
</dbReference>
<dbReference type="Gene3D" id="2.60.40.3330">
    <property type="match status" value="1"/>
</dbReference>
<dbReference type="Pfam" id="PF01060">
    <property type="entry name" value="TTR-52"/>
    <property type="match status" value="1"/>
</dbReference>
<keyword evidence="3" id="KW-0964">Secreted</keyword>
<dbReference type="Proteomes" id="UP000001940">
    <property type="component" value="Chromosome V"/>
</dbReference>
<dbReference type="InterPro" id="IPR001534">
    <property type="entry name" value="Transthyretin-like"/>
</dbReference>
<dbReference type="GeneID" id="189897"/>
<dbReference type="GO" id="GO:0009986">
    <property type="term" value="C:cell surface"/>
    <property type="evidence" value="ECO:0007669"/>
    <property type="project" value="InterPro"/>
</dbReference>
<evidence type="ECO:0000256" key="1">
    <source>
        <dbReference type="ARBA" id="ARBA00004613"/>
    </source>
</evidence>
<dbReference type="InParanoid" id="O62448"/>
<evidence type="ECO:0000313" key="8">
    <source>
        <dbReference type="WormBase" id="Y44A6B.4"/>
    </source>
</evidence>
<dbReference type="SMR" id="O62448"/>
<dbReference type="RefSeq" id="NP_507986.1">
    <property type="nucleotide sequence ID" value="NM_075585.3"/>
</dbReference>
<dbReference type="WormBase" id="Y44A6B.4">
    <property type="protein sequence ID" value="CE18387"/>
    <property type="gene ID" value="WBGene00012849"/>
    <property type="gene designation" value="ttr-13"/>
</dbReference>
<evidence type="ECO:0000256" key="3">
    <source>
        <dbReference type="ARBA" id="ARBA00022525"/>
    </source>
</evidence>
<dbReference type="PANTHER" id="PTHR21700">
    <property type="entry name" value="TRANSTHYRETIN-LIKE FAMILY PROTEIN-RELATED"/>
    <property type="match status" value="1"/>
</dbReference>
<protein>
    <submittedName>
        <fullName evidence="6">Transthyretin-like family-containing protein</fullName>
    </submittedName>
</protein>
<evidence type="ECO:0000256" key="2">
    <source>
        <dbReference type="ARBA" id="ARBA00010112"/>
    </source>
</evidence>